<gene>
    <name evidence="7" type="primary">perR_12</name>
    <name evidence="7" type="ORF">SDC9_34951</name>
</gene>
<evidence type="ECO:0000256" key="6">
    <source>
        <dbReference type="ARBA" id="ARBA00023163"/>
    </source>
</evidence>
<dbReference type="GO" id="GO:0045892">
    <property type="term" value="P:negative regulation of DNA-templated transcription"/>
    <property type="evidence" value="ECO:0007669"/>
    <property type="project" value="TreeGrafter"/>
</dbReference>
<dbReference type="AlphaFoldDB" id="A0A644VE07"/>
<keyword evidence="3" id="KW-0862">Zinc</keyword>
<dbReference type="PANTHER" id="PTHR33202">
    <property type="entry name" value="ZINC UPTAKE REGULATION PROTEIN"/>
    <property type="match status" value="1"/>
</dbReference>
<proteinExistence type="inferred from homology"/>
<dbReference type="GO" id="GO:0003700">
    <property type="term" value="F:DNA-binding transcription factor activity"/>
    <property type="evidence" value="ECO:0007669"/>
    <property type="project" value="InterPro"/>
</dbReference>
<evidence type="ECO:0000256" key="1">
    <source>
        <dbReference type="ARBA" id="ARBA00007957"/>
    </source>
</evidence>
<sequence>MKTFGDVHRHLIKFQIRPSVQRTAVMGYLMNHTTHPTVDEIYVALNPEIPTLSKTTVYNTLNLLVEKGAVQILSIDDKNARYDADTSKHAHFYCRNCGRVYDIFDVKADMYKLPAIPEFKVDSVEISYYGTCKSCLGH</sequence>
<keyword evidence="4" id="KW-0805">Transcription regulation</keyword>
<comment type="caution">
    <text evidence="7">The sequence shown here is derived from an EMBL/GenBank/DDBJ whole genome shotgun (WGS) entry which is preliminary data.</text>
</comment>
<reference evidence="7" key="1">
    <citation type="submission" date="2019-08" db="EMBL/GenBank/DDBJ databases">
        <authorList>
            <person name="Kucharzyk K."/>
            <person name="Murdoch R.W."/>
            <person name="Higgins S."/>
            <person name="Loffler F."/>
        </authorList>
    </citation>
    <scope>NUCLEOTIDE SEQUENCE</scope>
</reference>
<dbReference type="InterPro" id="IPR002481">
    <property type="entry name" value="FUR"/>
</dbReference>
<dbReference type="EMBL" id="VSSQ01000268">
    <property type="protein sequence ID" value="MPL88922.1"/>
    <property type="molecule type" value="Genomic_DNA"/>
</dbReference>
<dbReference type="GO" id="GO:0000976">
    <property type="term" value="F:transcription cis-regulatory region binding"/>
    <property type="evidence" value="ECO:0007669"/>
    <property type="project" value="TreeGrafter"/>
</dbReference>
<evidence type="ECO:0000256" key="2">
    <source>
        <dbReference type="ARBA" id="ARBA00022491"/>
    </source>
</evidence>
<evidence type="ECO:0000256" key="5">
    <source>
        <dbReference type="ARBA" id="ARBA00023125"/>
    </source>
</evidence>
<accession>A0A644VE07</accession>
<dbReference type="PANTHER" id="PTHR33202:SF8">
    <property type="entry name" value="PEROXIDE-RESPONSIVE REPRESSOR PERR"/>
    <property type="match status" value="1"/>
</dbReference>
<dbReference type="CDD" id="cd07153">
    <property type="entry name" value="Fur_like"/>
    <property type="match status" value="1"/>
</dbReference>
<name>A0A644VE07_9ZZZZ</name>
<protein>
    <submittedName>
        <fullName evidence="7">Peroxide operon regulator</fullName>
    </submittedName>
</protein>
<dbReference type="GO" id="GO:0008270">
    <property type="term" value="F:zinc ion binding"/>
    <property type="evidence" value="ECO:0007669"/>
    <property type="project" value="TreeGrafter"/>
</dbReference>
<evidence type="ECO:0000313" key="7">
    <source>
        <dbReference type="EMBL" id="MPL88922.1"/>
    </source>
</evidence>
<evidence type="ECO:0000256" key="3">
    <source>
        <dbReference type="ARBA" id="ARBA00022833"/>
    </source>
</evidence>
<dbReference type="SUPFAM" id="SSF46785">
    <property type="entry name" value="Winged helix' DNA-binding domain"/>
    <property type="match status" value="1"/>
</dbReference>
<keyword evidence="6" id="KW-0804">Transcription</keyword>
<dbReference type="InterPro" id="IPR043135">
    <property type="entry name" value="Fur_C"/>
</dbReference>
<dbReference type="Pfam" id="PF01475">
    <property type="entry name" value="FUR"/>
    <property type="match status" value="1"/>
</dbReference>
<organism evidence="7">
    <name type="scientific">bioreactor metagenome</name>
    <dbReference type="NCBI Taxonomy" id="1076179"/>
    <lineage>
        <taxon>unclassified sequences</taxon>
        <taxon>metagenomes</taxon>
        <taxon>ecological metagenomes</taxon>
    </lineage>
</organism>
<dbReference type="InterPro" id="IPR036388">
    <property type="entry name" value="WH-like_DNA-bd_sf"/>
</dbReference>
<dbReference type="Gene3D" id="1.10.10.10">
    <property type="entry name" value="Winged helix-like DNA-binding domain superfamily/Winged helix DNA-binding domain"/>
    <property type="match status" value="1"/>
</dbReference>
<keyword evidence="2" id="KW-0678">Repressor</keyword>
<keyword evidence="5" id="KW-0238">DNA-binding</keyword>
<evidence type="ECO:0000256" key="4">
    <source>
        <dbReference type="ARBA" id="ARBA00023015"/>
    </source>
</evidence>
<dbReference type="GO" id="GO:1900376">
    <property type="term" value="P:regulation of secondary metabolite biosynthetic process"/>
    <property type="evidence" value="ECO:0007669"/>
    <property type="project" value="TreeGrafter"/>
</dbReference>
<dbReference type="InterPro" id="IPR036390">
    <property type="entry name" value="WH_DNA-bd_sf"/>
</dbReference>
<dbReference type="Gene3D" id="3.30.1490.190">
    <property type="match status" value="1"/>
</dbReference>
<comment type="similarity">
    <text evidence="1">Belongs to the Fur family.</text>
</comment>